<organism evidence="2 3">
    <name type="scientific">Candidatus Dechloromonas phosphorivorans</name>
    <dbReference type="NCBI Taxonomy" id="2899244"/>
    <lineage>
        <taxon>Bacteria</taxon>
        <taxon>Pseudomonadati</taxon>
        <taxon>Pseudomonadota</taxon>
        <taxon>Betaproteobacteria</taxon>
        <taxon>Rhodocyclales</taxon>
        <taxon>Azonexaceae</taxon>
        <taxon>Dechloromonas</taxon>
    </lineage>
</organism>
<proteinExistence type="predicted"/>
<comment type="caution">
    <text evidence="2">The sequence shown here is derived from an EMBL/GenBank/DDBJ whole genome shotgun (WGS) entry which is preliminary data.</text>
</comment>
<keyword evidence="1" id="KW-0732">Signal</keyword>
<dbReference type="Proteomes" id="UP000739411">
    <property type="component" value="Unassembled WGS sequence"/>
</dbReference>
<gene>
    <name evidence="2" type="ORF">IPJ38_15865</name>
</gene>
<feature type="signal peptide" evidence="1">
    <location>
        <begin position="1"/>
        <end position="19"/>
    </location>
</feature>
<protein>
    <submittedName>
        <fullName evidence="2">Uncharacterized protein</fullName>
    </submittedName>
</protein>
<sequence length="102" mass="11037">MRSAFIALILVLAAGQCAAADLDRTPVEAVTVDGQKVRLFPNGRWEFLDSAKAAEAQQLAAQYPENKTRPIEAQGGLFGGFGRTIMPGDKDYNRGTLNPKSR</sequence>
<evidence type="ECO:0000313" key="3">
    <source>
        <dbReference type="Proteomes" id="UP000739411"/>
    </source>
</evidence>
<evidence type="ECO:0000313" key="2">
    <source>
        <dbReference type="EMBL" id="MBK7416348.1"/>
    </source>
</evidence>
<name>A0A935JYU6_9RHOO</name>
<dbReference type="AlphaFoldDB" id="A0A935JYU6"/>
<evidence type="ECO:0000256" key="1">
    <source>
        <dbReference type="SAM" id="SignalP"/>
    </source>
</evidence>
<dbReference type="EMBL" id="JADJMS010000041">
    <property type="protein sequence ID" value="MBK7416348.1"/>
    <property type="molecule type" value="Genomic_DNA"/>
</dbReference>
<reference evidence="2 3" key="1">
    <citation type="submission" date="2020-10" db="EMBL/GenBank/DDBJ databases">
        <title>Connecting structure to function with the recovery of over 1000 high-quality activated sludge metagenome-assembled genomes encoding full-length rRNA genes using long-read sequencing.</title>
        <authorList>
            <person name="Singleton C.M."/>
            <person name="Petriglieri F."/>
            <person name="Kristensen J.M."/>
            <person name="Kirkegaard R.H."/>
            <person name="Michaelsen T.Y."/>
            <person name="Andersen M.H."/>
            <person name="Karst S.M."/>
            <person name="Dueholm M.S."/>
            <person name="Nielsen P.H."/>
            <person name="Albertsen M."/>
        </authorList>
    </citation>
    <scope>NUCLEOTIDE SEQUENCE [LARGE SCALE GENOMIC DNA]</scope>
    <source>
        <strain evidence="2">EsbW_18-Q3-R4-48_BATAC.463</strain>
    </source>
</reference>
<feature type="chain" id="PRO_5037046010" evidence="1">
    <location>
        <begin position="20"/>
        <end position="102"/>
    </location>
</feature>
<accession>A0A935JYU6</accession>